<gene>
    <name evidence="3" type="ORF">HMPREF9943_00449</name>
</gene>
<dbReference type="RefSeq" id="WP_004801650.1">
    <property type="nucleotide sequence ID" value="NZ_KB446646.1"/>
</dbReference>
<evidence type="ECO:0000259" key="2">
    <source>
        <dbReference type="Pfam" id="PF07261"/>
    </source>
</evidence>
<accession>M2Q4W7</accession>
<dbReference type="SUPFAM" id="SSF158499">
    <property type="entry name" value="DnaD domain-like"/>
    <property type="match status" value="1"/>
</dbReference>
<dbReference type="InterPro" id="IPR006343">
    <property type="entry name" value="DnaB/C_C"/>
</dbReference>
<evidence type="ECO:0000256" key="1">
    <source>
        <dbReference type="ARBA" id="ARBA00093462"/>
    </source>
</evidence>
<dbReference type="PANTHER" id="PTHR37293:SF5">
    <property type="entry name" value="DNA REPLICATION PROTEIN"/>
    <property type="match status" value="1"/>
</dbReference>
<evidence type="ECO:0000313" key="3">
    <source>
        <dbReference type="EMBL" id="EMD17296.1"/>
    </source>
</evidence>
<dbReference type="OrthoDB" id="1652900at2"/>
<dbReference type="InterPro" id="IPR036388">
    <property type="entry name" value="WH-like_DNA-bd_sf"/>
</dbReference>
<dbReference type="InterPro" id="IPR034829">
    <property type="entry name" value="DnaD-like_sf"/>
</dbReference>
<dbReference type="InterPro" id="IPR053162">
    <property type="entry name" value="DnaD"/>
</dbReference>
<comment type="similarity">
    <text evidence="1">Belongs to the DnaB/DnaD family.</text>
</comment>
<sequence length="192" mass="23038">MDLLQYDCINFKKLLILKSKEIELEDHEVYILLIMMTVKEMGIKIITPSVISRYSSLPLKQIDEIMLKLINAHYLDRQNGVLEFNPLYQKLLNIKTEEKQEKNLIAEFEDWMGRALSATEIEFINTYKRDGYDDQMIIDAKNEAVKSNVRNFRYVDKILDNWRHYGKKMRKEIKDEKEVDSMIADYKWWDDE</sequence>
<reference evidence="3 4" key="1">
    <citation type="submission" date="2013-02" db="EMBL/GenBank/DDBJ databases">
        <title>The Genome Sequence of Lactobacillus catenaformis F0143.</title>
        <authorList>
            <consortium name="The Broad Institute Genome Sequencing Platform"/>
            <person name="Earl A."/>
            <person name="Ward D."/>
            <person name="Feldgarden M."/>
            <person name="Gevers D."/>
            <person name="Izard J."/>
            <person name="Blanton J.M."/>
            <person name="Mathney J."/>
            <person name="Dewhirst F.E."/>
            <person name="Young S.K."/>
            <person name="Zeng Q."/>
            <person name="Gargeya S."/>
            <person name="Fitzgerald M."/>
            <person name="Haas B."/>
            <person name="Abouelleil A."/>
            <person name="Alvarado L."/>
            <person name="Arachchi H.M."/>
            <person name="Berlin A."/>
            <person name="Chapman S.B."/>
            <person name="Gearin G."/>
            <person name="Goldberg J."/>
            <person name="Griggs A."/>
            <person name="Gujja S."/>
            <person name="Hansen M."/>
            <person name="Heiman D."/>
            <person name="Howarth C."/>
            <person name="Larimer J."/>
            <person name="Lui A."/>
            <person name="MacDonald P.J.P."/>
            <person name="McCowen C."/>
            <person name="Montmayeur A."/>
            <person name="Murphy C."/>
            <person name="Neiman D."/>
            <person name="Pearson M."/>
            <person name="Priest M."/>
            <person name="Roberts A."/>
            <person name="Saif S."/>
            <person name="Shea T."/>
            <person name="Sisk P."/>
            <person name="Stolte C."/>
            <person name="Sykes S."/>
            <person name="Wortman J."/>
            <person name="Nusbaum C."/>
            <person name="Birren B."/>
        </authorList>
    </citation>
    <scope>NUCLEOTIDE SEQUENCE [LARGE SCALE GENOMIC DNA]</scope>
    <source>
        <strain evidence="3 4">OT 569</strain>
    </source>
</reference>
<dbReference type="BioCyc" id="ECAT999415-HMP:GTTI-459-MONOMER"/>
<dbReference type="Gene3D" id="1.10.10.10">
    <property type="entry name" value="Winged helix-like DNA-binding domain superfamily/Winged helix DNA-binding domain"/>
    <property type="match status" value="1"/>
</dbReference>
<dbReference type="Proteomes" id="UP000011758">
    <property type="component" value="Unassembled WGS sequence"/>
</dbReference>
<dbReference type="AlphaFoldDB" id="M2Q4W7"/>
<proteinExistence type="inferred from homology"/>
<feature type="domain" description="DnaB/C C-terminal" evidence="2">
    <location>
        <begin position="107"/>
        <end position="167"/>
    </location>
</feature>
<dbReference type="PANTHER" id="PTHR37293">
    <property type="entry name" value="PHAGE REPLICATION PROTEIN-RELATED"/>
    <property type="match status" value="1"/>
</dbReference>
<evidence type="ECO:0000313" key="4">
    <source>
        <dbReference type="Proteomes" id="UP000011758"/>
    </source>
</evidence>
<dbReference type="STRING" id="999415.HMPREF9943_00449"/>
<dbReference type="NCBIfam" id="TIGR01446">
    <property type="entry name" value="DnaD_dom"/>
    <property type="match status" value="1"/>
</dbReference>
<dbReference type="eggNOG" id="COG3935">
    <property type="taxonomic scope" value="Bacteria"/>
</dbReference>
<keyword evidence="4" id="KW-1185">Reference proteome</keyword>
<dbReference type="Pfam" id="PF07261">
    <property type="entry name" value="DnaB_2"/>
    <property type="match status" value="1"/>
</dbReference>
<protein>
    <submittedName>
        <fullName evidence="3">DnaD and phage-associated domain-containing protein</fullName>
    </submittedName>
</protein>
<dbReference type="Gene3D" id="1.10.10.630">
    <property type="entry name" value="DnaD domain-like"/>
    <property type="match status" value="1"/>
</dbReference>
<name>M2Q4W7_9FIRM</name>
<organism evidence="3 4">
    <name type="scientific">Eggerthia catenaformis OT 569 = DSM 20559</name>
    <dbReference type="NCBI Taxonomy" id="999415"/>
    <lineage>
        <taxon>Bacteria</taxon>
        <taxon>Bacillati</taxon>
        <taxon>Bacillota</taxon>
        <taxon>Erysipelotrichia</taxon>
        <taxon>Erysipelotrichales</taxon>
        <taxon>Coprobacillaceae</taxon>
        <taxon>Eggerthia</taxon>
    </lineage>
</organism>
<comment type="caution">
    <text evidence="3">The sequence shown here is derived from an EMBL/GenBank/DDBJ whole genome shotgun (WGS) entry which is preliminary data.</text>
</comment>
<dbReference type="EMBL" id="AGEJ01000008">
    <property type="protein sequence ID" value="EMD17296.1"/>
    <property type="molecule type" value="Genomic_DNA"/>
</dbReference>